<feature type="transmembrane region" description="Helical" evidence="1">
    <location>
        <begin position="143"/>
        <end position="173"/>
    </location>
</feature>
<proteinExistence type="predicted"/>
<dbReference type="Pfam" id="PF04235">
    <property type="entry name" value="DUF418"/>
    <property type="match status" value="1"/>
</dbReference>
<feature type="transmembrane region" description="Helical" evidence="1">
    <location>
        <begin position="310"/>
        <end position="328"/>
    </location>
</feature>
<evidence type="ECO:0000313" key="3">
    <source>
        <dbReference type="EMBL" id="SEM44853.1"/>
    </source>
</evidence>
<keyword evidence="1" id="KW-1133">Transmembrane helix</keyword>
<feature type="transmembrane region" description="Helical" evidence="1">
    <location>
        <begin position="348"/>
        <end position="366"/>
    </location>
</feature>
<dbReference type="PANTHER" id="PTHR30590">
    <property type="entry name" value="INNER MEMBRANE PROTEIN"/>
    <property type="match status" value="1"/>
</dbReference>
<dbReference type="EMBL" id="FOCF01000001">
    <property type="protein sequence ID" value="SEM44853.1"/>
    <property type="molecule type" value="Genomic_DNA"/>
</dbReference>
<dbReference type="PANTHER" id="PTHR30590:SF2">
    <property type="entry name" value="INNER MEMBRANE PROTEIN"/>
    <property type="match status" value="1"/>
</dbReference>
<feature type="transmembrane region" description="Helical" evidence="1">
    <location>
        <begin position="281"/>
        <end position="301"/>
    </location>
</feature>
<evidence type="ECO:0000259" key="2">
    <source>
        <dbReference type="Pfam" id="PF04235"/>
    </source>
</evidence>
<keyword evidence="1" id="KW-0812">Transmembrane</keyword>
<keyword evidence="4" id="KW-1185">Reference proteome</keyword>
<dbReference type="AlphaFoldDB" id="A0A1H7YFZ0"/>
<evidence type="ECO:0000256" key="1">
    <source>
        <dbReference type="SAM" id="Phobius"/>
    </source>
</evidence>
<dbReference type="OrthoDB" id="9807744at2"/>
<feature type="domain" description="DUF418" evidence="2">
    <location>
        <begin position="296"/>
        <end position="454"/>
    </location>
</feature>
<accession>A0A1H7YFZ0</accession>
<keyword evidence="1" id="KW-0472">Membrane</keyword>
<feature type="transmembrane region" description="Helical" evidence="1">
    <location>
        <begin position="180"/>
        <end position="201"/>
    </location>
</feature>
<evidence type="ECO:0000313" key="4">
    <source>
        <dbReference type="Proteomes" id="UP000199206"/>
    </source>
</evidence>
<dbReference type="STRING" id="1166340.SAMN05192583_0249"/>
<sequence length="465" mass="51607">MPVWLTANGRRCIVRSCQACIDGSAEITVTSQVPVPTDEPDGAPRLPSLDILRGLAIMGILFMNINDTGASMNASFGDVRHLGWSAPDRVAWWLRAVFADGTARGVLEMLFGVGMVILTARFAERGGEGAALLRYGWRNAVLFALGIAHVLILLWPGDILHTYAIAALLIFPLRHARPRLLLTLGLSLATLQLVGGGLGYMDARQEAIVYRTSTAHLTAHEPLTREERAAVDHRAERDRRLAKEMRAAVEEDAARTGTAMQWVQYQWRQAWTLQAEGLEPFVVLEAWATMLIGAALFKLGWLQGEQSARWYGRAALIVYALALVLRVTEATESMSFMDAPHLSDATSEYGRLSMSLGHVLLVNWLLASGRGGRWLRPFAAAGRSALSLYILQTLVMLWLLFPPWGLRLYGQFGWASLMVLAAVIDTALLVLAVWWMRRFRIAPVEWAWRSIVAGRALPFRRTERG</sequence>
<gene>
    <name evidence="3" type="ORF">SAMN05192583_0249</name>
</gene>
<feature type="transmembrane region" description="Helical" evidence="1">
    <location>
        <begin position="378"/>
        <end position="401"/>
    </location>
</feature>
<reference evidence="4" key="1">
    <citation type="submission" date="2016-10" db="EMBL/GenBank/DDBJ databases">
        <authorList>
            <person name="Varghese N."/>
            <person name="Submissions S."/>
        </authorList>
    </citation>
    <scope>NUCLEOTIDE SEQUENCE [LARGE SCALE GENOMIC DNA]</scope>
    <source>
        <strain evidence="4">S6-262</strain>
    </source>
</reference>
<protein>
    <recommendedName>
        <fullName evidence="2">DUF418 domain-containing protein</fullName>
    </recommendedName>
</protein>
<dbReference type="Proteomes" id="UP000199206">
    <property type="component" value="Unassembled WGS sequence"/>
</dbReference>
<organism evidence="3 4">
    <name type="scientific">Sphingomonas gellani</name>
    <dbReference type="NCBI Taxonomy" id="1166340"/>
    <lineage>
        <taxon>Bacteria</taxon>
        <taxon>Pseudomonadati</taxon>
        <taxon>Pseudomonadota</taxon>
        <taxon>Alphaproteobacteria</taxon>
        <taxon>Sphingomonadales</taxon>
        <taxon>Sphingomonadaceae</taxon>
        <taxon>Sphingomonas</taxon>
    </lineage>
</organism>
<name>A0A1H7YFZ0_9SPHN</name>
<dbReference type="InterPro" id="IPR052529">
    <property type="entry name" value="Bact_Transport_Assoc"/>
</dbReference>
<feature type="transmembrane region" description="Helical" evidence="1">
    <location>
        <begin position="413"/>
        <end position="435"/>
    </location>
</feature>
<dbReference type="InterPro" id="IPR007349">
    <property type="entry name" value="DUF418"/>
</dbReference>